<dbReference type="GeneTree" id="ENSGT00390000005650"/>
<dbReference type="STRING" id="51511.ENSCSAVP00000007110"/>
<dbReference type="GO" id="GO:1902412">
    <property type="term" value="P:regulation of mitotic cytokinesis"/>
    <property type="evidence" value="ECO:0007669"/>
    <property type="project" value="InterPro"/>
</dbReference>
<dbReference type="AlphaFoldDB" id="H2YP52"/>
<dbReference type="Gene3D" id="1.25.40.20">
    <property type="entry name" value="Ankyrin repeat-containing domain"/>
    <property type="match status" value="1"/>
</dbReference>
<dbReference type="Pfam" id="PF12796">
    <property type="entry name" value="Ank_2"/>
    <property type="match status" value="1"/>
</dbReference>
<dbReference type="InterPro" id="IPR042335">
    <property type="entry name" value="ANKRD53"/>
</dbReference>
<dbReference type="GO" id="GO:0060236">
    <property type="term" value="P:regulation of mitotic spindle organization"/>
    <property type="evidence" value="ECO:0007669"/>
    <property type="project" value="TreeGrafter"/>
</dbReference>
<feature type="repeat" description="ANK" evidence="1">
    <location>
        <begin position="60"/>
        <end position="83"/>
    </location>
</feature>
<protein>
    <submittedName>
        <fullName evidence="2">Uncharacterized protein</fullName>
    </submittedName>
</protein>
<dbReference type="PANTHER" id="PTHR24160:SF1">
    <property type="entry name" value="ANKYRIN REPEAT DOMAIN-CONTAINING PROTEIN 53"/>
    <property type="match status" value="1"/>
</dbReference>
<keyword evidence="3" id="KW-1185">Reference proteome</keyword>
<reference evidence="2" key="3">
    <citation type="submission" date="2025-09" db="UniProtKB">
        <authorList>
            <consortium name="Ensembl"/>
        </authorList>
    </citation>
    <scope>IDENTIFICATION</scope>
</reference>
<accession>H2YP52</accession>
<dbReference type="GO" id="GO:0031116">
    <property type="term" value="P:positive regulation of microtubule polymerization"/>
    <property type="evidence" value="ECO:0007669"/>
    <property type="project" value="TreeGrafter"/>
</dbReference>
<dbReference type="PROSITE" id="PS50088">
    <property type="entry name" value="ANK_REPEAT"/>
    <property type="match status" value="2"/>
</dbReference>
<dbReference type="GO" id="GO:0000922">
    <property type="term" value="C:spindle pole"/>
    <property type="evidence" value="ECO:0007669"/>
    <property type="project" value="TreeGrafter"/>
</dbReference>
<evidence type="ECO:0000313" key="3">
    <source>
        <dbReference type="Proteomes" id="UP000007875"/>
    </source>
</evidence>
<dbReference type="InterPro" id="IPR036770">
    <property type="entry name" value="Ankyrin_rpt-contain_sf"/>
</dbReference>
<dbReference type="Proteomes" id="UP000007875">
    <property type="component" value="Unassembled WGS sequence"/>
</dbReference>
<evidence type="ECO:0000256" key="1">
    <source>
        <dbReference type="PROSITE-ProRule" id="PRU00023"/>
    </source>
</evidence>
<dbReference type="SMART" id="SM00248">
    <property type="entry name" value="ANK"/>
    <property type="match status" value="2"/>
</dbReference>
<sequence>MENGIKKISSSEVKSPKRRQIITKQAKITADKFLAASIGDVEWLGQSLMDGQDPCGFDKNGLTPLHLAALHGRLDCIRLLIEKYDVDVNVTSATGWHPIHLSINKESGTNALQCLKYLLECGADVNCMNDDNVTVSHQA</sequence>
<dbReference type="InParanoid" id="H2YP52"/>
<dbReference type="PROSITE" id="PS50297">
    <property type="entry name" value="ANK_REP_REGION"/>
    <property type="match status" value="1"/>
</dbReference>
<evidence type="ECO:0000313" key="2">
    <source>
        <dbReference type="Ensembl" id="ENSCSAVP00000007110.1"/>
    </source>
</evidence>
<dbReference type="Ensembl" id="ENSCSAVT00000007202.1">
    <property type="protein sequence ID" value="ENSCSAVP00000007110.1"/>
    <property type="gene ID" value="ENSCSAVG00000004250.1"/>
</dbReference>
<dbReference type="SUPFAM" id="SSF48403">
    <property type="entry name" value="Ankyrin repeat"/>
    <property type="match status" value="1"/>
</dbReference>
<dbReference type="GO" id="GO:0007080">
    <property type="term" value="P:mitotic metaphase chromosome alignment"/>
    <property type="evidence" value="ECO:0007669"/>
    <property type="project" value="TreeGrafter"/>
</dbReference>
<name>H2YP52_CIOSA</name>
<proteinExistence type="predicted"/>
<feature type="repeat" description="ANK" evidence="1">
    <location>
        <begin position="94"/>
        <end position="130"/>
    </location>
</feature>
<keyword evidence="1" id="KW-0040">ANK repeat</keyword>
<dbReference type="PRINTS" id="PR01415">
    <property type="entry name" value="ANKYRIN"/>
</dbReference>
<dbReference type="eggNOG" id="KOG4177">
    <property type="taxonomic scope" value="Eukaryota"/>
</dbReference>
<dbReference type="PANTHER" id="PTHR24160">
    <property type="entry name" value="ANKYRIN REPEAT DOMAIN-CONTAINING PROTEIN 53"/>
    <property type="match status" value="1"/>
</dbReference>
<dbReference type="HOGENOM" id="CLU_1849576_0_0_1"/>
<dbReference type="InterPro" id="IPR002110">
    <property type="entry name" value="Ankyrin_rpt"/>
</dbReference>
<reference evidence="2" key="2">
    <citation type="submission" date="2025-08" db="UniProtKB">
        <authorList>
            <consortium name="Ensembl"/>
        </authorList>
    </citation>
    <scope>IDENTIFICATION</scope>
</reference>
<reference evidence="3" key="1">
    <citation type="submission" date="2003-08" db="EMBL/GenBank/DDBJ databases">
        <authorList>
            <person name="Birren B."/>
            <person name="Nusbaum C."/>
            <person name="Abebe A."/>
            <person name="Abouelleil A."/>
            <person name="Adekoya E."/>
            <person name="Ait-zahra M."/>
            <person name="Allen N."/>
            <person name="Allen T."/>
            <person name="An P."/>
            <person name="Anderson M."/>
            <person name="Anderson S."/>
            <person name="Arachchi H."/>
            <person name="Armbruster J."/>
            <person name="Bachantsang P."/>
            <person name="Baldwin J."/>
            <person name="Barry A."/>
            <person name="Bayul T."/>
            <person name="Blitshsteyn B."/>
            <person name="Bloom T."/>
            <person name="Blye J."/>
            <person name="Boguslavskiy L."/>
            <person name="Borowsky M."/>
            <person name="Boukhgalter B."/>
            <person name="Brunache A."/>
            <person name="Butler J."/>
            <person name="Calixte N."/>
            <person name="Calvo S."/>
            <person name="Camarata J."/>
            <person name="Campo K."/>
            <person name="Chang J."/>
            <person name="Cheshatsang Y."/>
            <person name="Citroen M."/>
            <person name="Collymore A."/>
            <person name="Considine T."/>
            <person name="Cook A."/>
            <person name="Cooke P."/>
            <person name="Corum B."/>
            <person name="Cuomo C."/>
            <person name="David R."/>
            <person name="Dawoe T."/>
            <person name="Degray S."/>
            <person name="Dodge S."/>
            <person name="Dooley K."/>
            <person name="Dorje P."/>
            <person name="Dorjee K."/>
            <person name="Dorris L."/>
            <person name="Duffey N."/>
            <person name="Dupes A."/>
            <person name="Elkins T."/>
            <person name="Engels R."/>
            <person name="Erickson J."/>
            <person name="Farina A."/>
            <person name="Faro S."/>
            <person name="Ferreira P."/>
            <person name="Fischer H."/>
            <person name="Fitzgerald M."/>
            <person name="Foley K."/>
            <person name="Gage D."/>
            <person name="Galagan J."/>
            <person name="Gearin G."/>
            <person name="Gnerre S."/>
            <person name="Gnirke A."/>
            <person name="Goyette A."/>
            <person name="Graham J."/>
            <person name="Grandbois E."/>
            <person name="Gyaltsen K."/>
            <person name="Hafez N."/>
            <person name="Hagopian D."/>
            <person name="Hagos B."/>
            <person name="Hall J."/>
            <person name="Hatcher B."/>
            <person name="Heller A."/>
            <person name="Higgins H."/>
            <person name="Honan T."/>
            <person name="Horn A."/>
            <person name="Houde N."/>
            <person name="Hughes L."/>
            <person name="Hulme W."/>
            <person name="Husby E."/>
            <person name="Iliev I."/>
            <person name="Jaffe D."/>
            <person name="Jones C."/>
            <person name="Kamal M."/>
            <person name="Kamat A."/>
            <person name="Kamvysselis M."/>
            <person name="Karlsson E."/>
            <person name="Kells C."/>
            <person name="Kieu A."/>
            <person name="Kisner P."/>
            <person name="Kodira C."/>
            <person name="Kulbokas E."/>
            <person name="Labutti K."/>
            <person name="Lama D."/>
            <person name="Landers T."/>
            <person name="Leger J."/>
            <person name="Levine S."/>
            <person name="Lewis D."/>
            <person name="Lewis T."/>
            <person name="Lindblad-toh K."/>
            <person name="Liu X."/>
            <person name="Lokyitsang T."/>
            <person name="Lokyitsang Y."/>
            <person name="Lucien O."/>
            <person name="Lui A."/>
            <person name="Ma L.J."/>
            <person name="Mabbitt R."/>
            <person name="Macdonald J."/>
            <person name="Maclean C."/>
            <person name="Major J."/>
            <person name="Manning J."/>
            <person name="Marabella R."/>
            <person name="Maru K."/>
            <person name="Matthews C."/>
            <person name="Mauceli E."/>
            <person name="Mccarthy M."/>
            <person name="Mcdonough S."/>
            <person name="Mcghee T."/>
            <person name="Meldrim J."/>
            <person name="Meneus L."/>
            <person name="Mesirov J."/>
            <person name="Mihalev A."/>
            <person name="Mihova T."/>
            <person name="Mikkelsen T."/>
            <person name="Mlenga V."/>
            <person name="Moru K."/>
            <person name="Mozes J."/>
            <person name="Mulrain L."/>
            <person name="Munson G."/>
            <person name="Naylor J."/>
            <person name="Newes C."/>
            <person name="Nguyen C."/>
            <person name="Nguyen N."/>
            <person name="Nguyen T."/>
            <person name="Nicol R."/>
            <person name="Nielsen C."/>
            <person name="Nizzari M."/>
            <person name="Norbu C."/>
            <person name="Norbu N."/>
            <person name="O'donnell P."/>
            <person name="Okoawo O."/>
            <person name="O'leary S."/>
            <person name="Omotosho B."/>
            <person name="O'neill K."/>
            <person name="Osman S."/>
            <person name="Parker S."/>
            <person name="Perrin D."/>
            <person name="Phunkhang P."/>
            <person name="Piqani B."/>
            <person name="Purcell S."/>
            <person name="Rachupka T."/>
            <person name="Ramasamy U."/>
            <person name="Rameau R."/>
            <person name="Ray V."/>
            <person name="Raymond C."/>
            <person name="Retta R."/>
            <person name="Richardson S."/>
            <person name="Rise C."/>
            <person name="Rodriguez J."/>
            <person name="Rogers J."/>
            <person name="Rogov P."/>
            <person name="Rutman M."/>
            <person name="Schupbach R."/>
            <person name="Seaman C."/>
            <person name="Settipalli S."/>
            <person name="Sharpe T."/>
            <person name="Sheridan J."/>
            <person name="Sherpa N."/>
            <person name="Shi J."/>
            <person name="Smirnov S."/>
            <person name="Smith C."/>
            <person name="Sougnez C."/>
            <person name="Spencer B."/>
            <person name="Stalker J."/>
            <person name="Stange-thomann N."/>
            <person name="Stavropoulos S."/>
            <person name="Stetson K."/>
            <person name="Stone C."/>
            <person name="Stone S."/>
            <person name="Stubbs M."/>
            <person name="Talamas J."/>
            <person name="Tchuinga P."/>
            <person name="Tenzing P."/>
            <person name="Tesfaye S."/>
            <person name="Theodore J."/>
            <person name="Thoulutsang Y."/>
            <person name="Topham K."/>
            <person name="Towey S."/>
            <person name="Tsamla T."/>
            <person name="Tsomo N."/>
            <person name="Vallee D."/>
            <person name="Vassiliev H."/>
            <person name="Venkataraman V."/>
            <person name="Vinson J."/>
            <person name="Vo A."/>
            <person name="Wade C."/>
            <person name="Wang S."/>
            <person name="Wangchuk T."/>
            <person name="Wangdi T."/>
            <person name="Whittaker C."/>
            <person name="Wilkinson J."/>
            <person name="Wu Y."/>
            <person name="Wyman D."/>
            <person name="Yadav S."/>
            <person name="Yang S."/>
            <person name="Yang X."/>
            <person name="Yeager S."/>
            <person name="Yee E."/>
            <person name="Young G."/>
            <person name="Zainoun J."/>
            <person name="Zembeck L."/>
            <person name="Zimmer A."/>
            <person name="Zody M."/>
            <person name="Lander E."/>
        </authorList>
    </citation>
    <scope>NUCLEOTIDE SEQUENCE [LARGE SCALE GENOMIC DNA]</scope>
</reference>
<organism evidence="2 3">
    <name type="scientific">Ciona savignyi</name>
    <name type="common">Pacific transparent sea squirt</name>
    <dbReference type="NCBI Taxonomy" id="51511"/>
    <lineage>
        <taxon>Eukaryota</taxon>
        <taxon>Metazoa</taxon>
        <taxon>Chordata</taxon>
        <taxon>Tunicata</taxon>
        <taxon>Ascidiacea</taxon>
        <taxon>Phlebobranchia</taxon>
        <taxon>Cionidae</taxon>
        <taxon>Ciona</taxon>
    </lineage>
</organism>